<dbReference type="InterPro" id="IPR001320">
    <property type="entry name" value="Iontro_rcpt_C"/>
</dbReference>
<dbReference type="GO" id="GO:0030313">
    <property type="term" value="C:cell envelope"/>
    <property type="evidence" value="ECO:0007669"/>
    <property type="project" value="UniProtKB-SubCell"/>
</dbReference>
<dbReference type="PROSITE" id="PS51257">
    <property type="entry name" value="PROKAR_LIPOPROTEIN"/>
    <property type="match status" value="1"/>
</dbReference>
<dbReference type="GeneID" id="92716679"/>
<evidence type="ECO:0000256" key="1">
    <source>
        <dbReference type="ARBA" id="ARBA00004196"/>
    </source>
</evidence>
<evidence type="ECO:0000256" key="3">
    <source>
        <dbReference type="ARBA" id="ARBA00022729"/>
    </source>
</evidence>
<dbReference type="OrthoDB" id="9811552at2"/>
<dbReference type="Pfam" id="PF00497">
    <property type="entry name" value="SBP_bac_3"/>
    <property type="match status" value="1"/>
</dbReference>
<dbReference type="KEGG" id="dho:Dia5BBH33_14550"/>
<feature type="domain" description="Solute-binding protein family 3/N-terminal" evidence="6">
    <location>
        <begin position="38"/>
        <end position="259"/>
    </location>
</feature>
<keyword evidence="3 5" id="KW-0732">Signal</keyword>
<dbReference type="InterPro" id="IPR018313">
    <property type="entry name" value="SBP_3_CS"/>
</dbReference>
<evidence type="ECO:0000259" key="6">
    <source>
        <dbReference type="SMART" id="SM00062"/>
    </source>
</evidence>
<evidence type="ECO:0000256" key="4">
    <source>
        <dbReference type="RuleBase" id="RU003744"/>
    </source>
</evidence>
<feature type="domain" description="Ionotropic glutamate receptor C-terminal" evidence="7">
    <location>
        <begin position="38"/>
        <end position="258"/>
    </location>
</feature>
<dbReference type="InterPro" id="IPR001638">
    <property type="entry name" value="Solute-binding_3/MltF_N"/>
</dbReference>
<dbReference type="EMBL" id="AP019697">
    <property type="protein sequence ID" value="BBK25520.1"/>
    <property type="molecule type" value="Genomic_DNA"/>
</dbReference>
<evidence type="ECO:0000259" key="7">
    <source>
        <dbReference type="SMART" id="SM00079"/>
    </source>
</evidence>
<dbReference type="SUPFAM" id="SSF53850">
    <property type="entry name" value="Periplasmic binding protein-like II"/>
    <property type="match status" value="1"/>
</dbReference>
<protein>
    <submittedName>
        <fullName evidence="8">Glutamine ABC transporter substrate-binding protein GlnH</fullName>
    </submittedName>
</protein>
<organism evidence="8 9">
    <name type="scientific">Dialister hominis</name>
    <dbReference type="NCBI Taxonomy" id="2582419"/>
    <lineage>
        <taxon>Bacteria</taxon>
        <taxon>Bacillati</taxon>
        <taxon>Bacillota</taxon>
        <taxon>Negativicutes</taxon>
        <taxon>Veillonellales</taxon>
        <taxon>Veillonellaceae</taxon>
        <taxon>Dialister</taxon>
    </lineage>
</organism>
<dbReference type="GO" id="GO:0015276">
    <property type="term" value="F:ligand-gated monoatomic ion channel activity"/>
    <property type="evidence" value="ECO:0007669"/>
    <property type="project" value="InterPro"/>
</dbReference>
<dbReference type="RefSeq" id="WP_143332656.1">
    <property type="nucleotide sequence ID" value="NZ_AP019697.1"/>
</dbReference>
<feature type="chain" id="PRO_5039651013" evidence="5">
    <location>
        <begin position="23"/>
        <end position="274"/>
    </location>
</feature>
<dbReference type="Gene3D" id="3.40.190.10">
    <property type="entry name" value="Periplasmic binding protein-like II"/>
    <property type="match status" value="2"/>
</dbReference>
<evidence type="ECO:0000256" key="2">
    <source>
        <dbReference type="ARBA" id="ARBA00010333"/>
    </source>
</evidence>
<comment type="similarity">
    <text evidence="2 4">Belongs to the bacterial solute-binding protein 3 family.</text>
</comment>
<dbReference type="SMART" id="SM00079">
    <property type="entry name" value="PBPe"/>
    <property type="match status" value="1"/>
</dbReference>
<dbReference type="CDD" id="cd13624">
    <property type="entry name" value="PBP2_Arg_Lys_His"/>
    <property type="match status" value="1"/>
</dbReference>
<keyword evidence="9" id="KW-1185">Reference proteome</keyword>
<accession>A0A8D4UV41</accession>
<proteinExistence type="inferred from homology"/>
<dbReference type="AlphaFoldDB" id="A0A8D4UV41"/>
<dbReference type="Proteomes" id="UP000320585">
    <property type="component" value="Chromosome"/>
</dbReference>
<dbReference type="PROSITE" id="PS01039">
    <property type="entry name" value="SBP_BACTERIAL_3"/>
    <property type="match status" value="1"/>
</dbReference>
<dbReference type="PANTHER" id="PTHR35936:SF38">
    <property type="entry name" value="GLUTAMINE-BINDING PERIPLASMIC PROTEIN"/>
    <property type="match status" value="1"/>
</dbReference>
<sequence>MKNWKKGIILAASLAMAAGIMAGCGGEKKAASSEGLKPLKVATNATYVPFEFKSKDGKDYTGYEIDVVRAVAQDMNRKVEFKNVAFDGLIPALQSKEVDMTASGMTATKERADKILFAAPFYATKLAIVTKADSDIHSVEDLLKEKEVAVQVGTTAAYYAAEKGMNTRNFDHSSDIVMELKAGGANAGILDKPAADYFVATDGKGAFRVVDVPDSKVQYFAFGFNKDNKELQQEVNAAIAKLKKDGTLNKLHEKWFNTPAPDMPSTAEEALGIK</sequence>
<dbReference type="PANTHER" id="PTHR35936">
    <property type="entry name" value="MEMBRANE-BOUND LYTIC MUREIN TRANSGLYCOSYLASE F"/>
    <property type="match status" value="1"/>
</dbReference>
<comment type="subcellular location">
    <subcellularLocation>
        <location evidence="1">Cell envelope</location>
    </subcellularLocation>
</comment>
<evidence type="ECO:0000313" key="8">
    <source>
        <dbReference type="EMBL" id="BBK25520.1"/>
    </source>
</evidence>
<evidence type="ECO:0000256" key="5">
    <source>
        <dbReference type="SAM" id="SignalP"/>
    </source>
</evidence>
<name>A0A8D4UV41_9FIRM</name>
<reference evidence="9" key="1">
    <citation type="submission" date="2019-05" db="EMBL/GenBank/DDBJ databases">
        <title>Complete genome sequencing of Dialister sp. strain 5BBH33.</title>
        <authorList>
            <person name="Sakamoto M."/>
            <person name="Murakami T."/>
            <person name="Mori H."/>
        </authorList>
    </citation>
    <scope>NUCLEOTIDE SEQUENCE [LARGE SCALE GENOMIC DNA]</scope>
    <source>
        <strain evidence="9">5BBH33</strain>
    </source>
</reference>
<dbReference type="GO" id="GO:0016020">
    <property type="term" value="C:membrane"/>
    <property type="evidence" value="ECO:0007669"/>
    <property type="project" value="InterPro"/>
</dbReference>
<dbReference type="SMART" id="SM00062">
    <property type="entry name" value="PBPb"/>
    <property type="match status" value="1"/>
</dbReference>
<feature type="signal peptide" evidence="5">
    <location>
        <begin position="1"/>
        <end position="22"/>
    </location>
</feature>
<gene>
    <name evidence="8" type="ORF">Dia5BBH33_14550</name>
</gene>
<evidence type="ECO:0000313" key="9">
    <source>
        <dbReference type="Proteomes" id="UP000320585"/>
    </source>
</evidence>